<keyword evidence="4" id="KW-0902">Two-component regulatory system</keyword>
<dbReference type="PROSITE" id="PS00041">
    <property type="entry name" value="HTH_ARAC_FAMILY_1"/>
    <property type="match status" value="1"/>
</dbReference>
<dbReference type="InterPro" id="IPR020449">
    <property type="entry name" value="Tscrpt_reg_AraC-type_HTH"/>
</dbReference>
<keyword evidence="7" id="KW-0804">Transcription</keyword>
<evidence type="ECO:0000256" key="3">
    <source>
        <dbReference type="ARBA" id="ARBA00022553"/>
    </source>
</evidence>
<evidence type="ECO:0000256" key="1">
    <source>
        <dbReference type="ARBA" id="ARBA00004496"/>
    </source>
</evidence>
<evidence type="ECO:0000256" key="4">
    <source>
        <dbReference type="ARBA" id="ARBA00023012"/>
    </source>
</evidence>
<evidence type="ECO:0000256" key="6">
    <source>
        <dbReference type="ARBA" id="ARBA00023125"/>
    </source>
</evidence>
<keyword evidence="5" id="KW-0805">Transcription regulation</keyword>
<evidence type="ECO:0000256" key="8">
    <source>
        <dbReference type="PROSITE-ProRule" id="PRU00169"/>
    </source>
</evidence>
<comment type="subcellular location">
    <subcellularLocation>
        <location evidence="1">Cytoplasm</location>
    </subcellularLocation>
</comment>
<organism evidence="11 12">
    <name type="scientific">Paenibacillus macquariensis</name>
    <dbReference type="NCBI Taxonomy" id="948756"/>
    <lineage>
        <taxon>Bacteria</taxon>
        <taxon>Bacillati</taxon>
        <taxon>Bacillota</taxon>
        <taxon>Bacilli</taxon>
        <taxon>Bacillales</taxon>
        <taxon>Paenibacillaceae</taxon>
        <taxon>Paenibacillus</taxon>
    </lineage>
</organism>
<dbReference type="SMART" id="SM00448">
    <property type="entry name" value="REC"/>
    <property type="match status" value="1"/>
</dbReference>
<keyword evidence="2" id="KW-0963">Cytoplasm</keyword>
<gene>
    <name evidence="11" type="ORF">SAMN05421578_102317</name>
</gene>
<keyword evidence="6 11" id="KW-0238">DNA-binding</keyword>
<dbReference type="InterPro" id="IPR001789">
    <property type="entry name" value="Sig_transdc_resp-reg_receiver"/>
</dbReference>
<dbReference type="Proteomes" id="UP000186666">
    <property type="component" value="Unassembled WGS sequence"/>
</dbReference>
<keyword evidence="12" id="KW-1185">Reference proteome</keyword>
<name>A0ABY1JNU0_9BACL</name>
<dbReference type="InterPro" id="IPR011006">
    <property type="entry name" value="CheY-like_superfamily"/>
</dbReference>
<dbReference type="InterPro" id="IPR051552">
    <property type="entry name" value="HptR"/>
</dbReference>
<dbReference type="InterPro" id="IPR018060">
    <property type="entry name" value="HTH_AraC"/>
</dbReference>
<dbReference type="SUPFAM" id="SSF52172">
    <property type="entry name" value="CheY-like"/>
    <property type="match status" value="1"/>
</dbReference>
<dbReference type="PRINTS" id="PR00032">
    <property type="entry name" value="HTHARAC"/>
</dbReference>
<dbReference type="PROSITE" id="PS01124">
    <property type="entry name" value="HTH_ARAC_FAMILY_2"/>
    <property type="match status" value="1"/>
</dbReference>
<dbReference type="InterPro" id="IPR018062">
    <property type="entry name" value="HTH_AraC-typ_CS"/>
</dbReference>
<feature type="domain" description="Response regulatory" evidence="10">
    <location>
        <begin position="2"/>
        <end position="119"/>
    </location>
</feature>
<dbReference type="Gene3D" id="3.40.50.2300">
    <property type="match status" value="1"/>
</dbReference>
<dbReference type="Pfam" id="PF00072">
    <property type="entry name" value="Response_reg"/>
    <property type="match status" value="1"/>
</dbReference>
<evidence type="ECO:0000256" key="5">
    <source>
        <dbReference type="ARBA" id="ARBA00023015"/>
    </source>
</evidence>
<dbReference type="InterPro" id="IPR009057">
    <property type="entry name" value="Homeodomain-like_sf"/>
</dbReference>
<evidence type="ECO:0000259" key="10">
    <source>
        <dbReference type="PROSITE" id="PS50110"/>
    </source>
</evidence>
<dbReference type="Pfam" id="PF12833">
    <property type="entry name" value="HTH_18"/>
    <property type="match status" value="1"/>
</dbReference>
<feature type="modified residue" description="4-aspartylphosphate" evidence="8">
    <location>
        <position position="54"/>
    </location>
</feature>
<comment type="caution">
    <text evidence="11">The sequence shown here is derived from an EMBL/GenBank/DDBJ whole genome shotgun (WGS) entry which is preliminary data.</text>
</comment>
<evidence type="ECO:0000256" key="7">
    <source>
        <dbReference type="ARBA" id="ARBA00023163"/>
    </source>
</evidence>
<keyword evidence="3 8" id="KW-0597">Phosphoprotein</keyword>
<dbReference type="Gene3D" id="1.10.10.60">
    <property type="entry name" value="Homeodomain-like"/>
    <property type="match status" value="2"/>
</dbReference>
<protein>
    <submittedName>
        <fullName evidence="11">Two-component response regulator, YesN/AraC family, consists of REC and AraC-type DNA-binding domains</fullName>
    </submittedName>
</protein>
<evidence type="ECO:0000313" key="11">
    <source>
        <dbReference type="EMBL" id="SIQ50869.1"/>
    </source>
</evidence>
<dbReference type="PANTHER" id="PTHR42713">
    <property type="entry name" value="HISTIDINE KINASE-RELATED"/>
    <property type="match status" value="1"/>
</dbReference>
<sequence>MRILIVDDEPLVRIGIKSAIPWETHGMEIVGEAADGEEAIRLMIQHKPDVILLDIKMPKKDGIEVLQDMKRIGIEAKSIILSSFDDFVFVKRAMQLGAVDYFHKPSMNVNDIVDVLKKMQSQLEPHQEKQIERGFGKGDALRNMLHGKTEDAHQTKLNEGNLHVIVFSIKNYAQVSSRYTNDNITLLPNTIINILSELLAKEKEAEFTKIDGNLFALAISNIRSKSEQATLTYVNDLIQLIHSSLKRFVNIDTVFGTSDSFNTFVELKEAFKQAKQSLSQKFYRPDLSIFHYHHNSYADEEMLEQAMIYIRTMKTGLRENNPEQFITNLMAWEQFLQEKECMTEQDVRKIYDFILFMTEHEEKYTEYRNKAEEIEDFKALIVFYRPIFDKQLNKDIIANRNKYSPIVRNILLYVEQNYNQDISLKILSQQFNVSSNYISRLFSQEFGRGLFDYMNEVRVEKAKDLLKDYRYKIYEIAEMVGFNSHVHFAIVFNKYVGISPKEYRKEKG</sequence>
<dbReference type="RefSeq" id="WP_068581162.1">
    <property type="nucleotide sequence ID" value="NZ_FTNK01000002.1"/>
</dbReference>
<dbReference type="SMART" id="SM00342">
    <property type="entry name" value="HTH_ARAC"/>
    <property type="match status" value="1"/>
</dbReference>
<accession>A0ABY1JNU0</accession>
<evidence type="ECO:0000256" key="2">
    <source>
        <dbReference type="ARBA" id="ARBA00022490"/>
    </source>
</evidence>
<dbReference type="PROSITE" id="PS50110">
    <property type="entry name" value="RESPONSE_REGULATORY"/>
    <property type="match status" value="1"/>
</dbReference>
<evidence type="ECO:0000259" key="9">
    <source>
        <dbReference type="PROSITE" id="PS01124"/>
    </source>
</evidence>
<dbReference type="SUPFAM" id="SSF46689">
    <property type="entry name" value="Homeodomain-like"/>
    <property type="match status" value="2"/>
</dbReference>
<dbReference type="CDD" id="cd17536">
    <property type="entry name" value="REC_YesN-like"/>
    <property type="match status" value="1"/>
</dbReference>
<evidence type="ECO:0000313" key="12">
    <source>
        <dbReference type="Proteomes" id="UP000186666"/>
    </source>
</evidence>
<dbReference type="EMBL" id="FTNK01000002">
    <property type="protein sequence ID" value="SIQ50869.1"/>
    <property type="molecule type" value="Genomic_DNA"/>
</dbReference>
<dbReference type="GO" id="GO:0003677">
    <property type="term" value="F:DNA binding"/>
    <property type="evidence" value="ECO:0007669"/>
    <property type="project" value="UniProtKB-KW"/>
</dbReference>
<proteinExistence type="predicted"/>
<dbReference type="PANTHER" id="PTHR42713:SF3">
    <property type="entry name" value="TRANSCRIPTIONAL REGULATORY PROTEIN HPTR"/>
    <property type="match status" value="1"/>
</dbReference>
<reference evidence="11 12" key="1">
    <citation type="submission" date="2017-01" db="EMBL/GenBank/DDBJ databases">
        <authorList>
            <person name="Varghese N."/>
            <person name="Submissions S."/>
        </authorList>
    </citation>
    <scope>NUCLEOTIDE SEQUENCE [LARGE SCALE GENOMIC DNA]</scope>
    <source>
        <strain evidence="11 12">ATCC 23464</strain>
    </source>
</reference>
<feature type="domain" description="HTH araC/xylS-type" evidence="9">
    <location>
        <begin position="408"/>
        <end position="506"/>
    </location>
</feature>